<organism evidence="4 5">
    <name type="scientific">Shewanella algae</name>
    <dbReference type="NCBI Taxonomy" id="38313"/>
    <lineage>
        <taxon>Bacteria</taxon>
        <taxon>Pseudomonadati</taxon>
        <taxon>Pseudomonadota</taxon>
        <taxon>Gammaproteobacteria</taxon>
        <taxon>Alteromonadales</taxon>
        <taxon>Shewanellaceae</taxon>
        <taxon>Shewanella</taxon>
    </lineage>
</organism>
<dbReference type="EMBL" id="UGYO01000001">
    <property type="protein sequence ID" value="SUI60345.1"/>
    <property type="molecule type" value="Genomic_DNA"/>
</dbReference>
<evidence type="ECO:0000256" key="1">
    <source>
        <dbReference type="ARBA" id="ARBA00022795"/>
    </source>
</evidence>
<dbReference type="GeneID" id="93811294"/>
<evidence type="ECO:0000259" key="2">
    <source>
        <dbReference type="Pfam" id="PF10135"/>
    </source>
</evidence>
<evidence type="ECO:0000313" key="4">
    <source>
        <dbReference type="EMBL" id="SUI60345.1"/>
    </source>
</evidence>
<keyword evidence="5" id="KW-1185">Reference proteome</keyword>
<feature type="domain" description="Flagellar protein FlgJ N-terminal" evidence="2">
    <location>
        <begin position="45"/>
        <end position="96"/>
    </location>
</feature>
<dbReference type="GO" id="GO:0016798">
    <property type="term" value="F:hydrolase activity, acting on glycosyl bonds"/>
    <property type="evidence" value="ECO:0007669"/>
    <property type="project" value="UniProtKB-KW"/>
</dbReference>
<name>A0A379ZE24_9GAMM</name>
<dbReference type="GO" id="GO:0044781">
    <property type="term" value="P:bacterial-type flagellum organization"/>
    <property type="evidence" value="ECO:0007669"/>
    <property type="project" value="UniProtKB-KW"/>
</dbReference>
<dbReference type="EC" id="3.2.1.-" evidence="4"/>
<dbReference type="EMBL" id="AP024613">
    <property type="protein sequence ID" value="BCV47163.1"/>
    <property type="molecule type" value="Genomic_DNA"/>
</dbReference>
<keyword evidence="4" id="KW-0378">Hydrolase</keyword>
<dbReference type="AlphaFoldDB" id="A0A379ZE24"/>
<evidence type="ECO:0000313" key="3">
    <source>
        <dbReference type="EMBL" id="BCV47163.1"/>
    </source>
</evidence>
<dbReference type="Proteomes" id="UP000825078">
    <property type="component" value="Chromosome"/>
</dbReference>
<accession>A0A379ZE24</accession>
<dbReference type="Proteomes" id="UP000254069">
    <property type="component" value="Unassembled WGS sequence"/>
</dbReference>
<accession>A0A3G4UHE7</accession>
<gene>
    <name evidence="4" type="primary">flgJ_2</name>
    <name evidence="4" type="ORF">NCTC10738_01533</name>
    <name evidence="3" type="ORF">TUM17379_41810</name>
</gene>
<protein>
    <submittedName>
        <fullName evidence="4">Peptidoglycan hydrolase flgJ</fullName>
        <ecNumber evidence="4">3.2.1.-</ecNumber>
    </submittedName>
</protein>
<keyword evidence="4" id="KW-0326">Glycosidase</keyword>
<sequence>MKVTQTPGLLGRLDSGELIKAHGEKGALKQVSQQFEAMFLQTVLKQMRTASDAIADEENLLSSSNDGLYRDWYDSELALRLSQMQSTGLADVMSRQLGAKLQFSAEPVASSEKTTMAMQPALLVPPVHKETE</sequence>
<dbReference type="RefSeq" id="WP_025009142.1">
    <property type="nucleotide sequence ID" value="NZ_AP024612.1"/>
</dbReference>
<dbReference type="Pfam" id="PF10135">
    <property type="entry name" value="Rod-binding"/>
    <property type="match status" value="1"/>
</dbReference>
<reference evidence="4 5" key="1">
    <citation type="submission" date="2018-06" db="EMBL/GenBank/DDBJ databases">
        <authorList>
            <consortium name="Pathogen Informatics"/>
            <person name="Doyle S."/>
        </authorList>
    </citation>
    <scope>NUCLEOTIDE SEQUENCE [LARGE SCALE GENOMIC DNA]</scope>
    <source>
        <strain evidence="4 5">NCTC10738</strain>
    </source>
</reference>
<keyword evidence="1" id="KW-1005">Bacterial flagellum biogenesis</keyword>
<proteinExistence type="predicted"/>
<evidence type="ECO:0000313" key="5">
    <source>
        <dbReference type="Proteomes" id="UP000254069"/>
    </source>
</evidence>
<dbReference type="InterPro" id="IPR019301">
    <property type="entry name" value="Flagellar_prot_FlgJ_N"/>
</dbReference>
<reference evidence="3" key="2">
    <citation type="submission" date="2021-05" db="EMBL/GenBank/DDBJ databases">
        <title>Molecular characterization for Shewanella algae harboring chromosomal blaOXA-55-like strains isolated from clinical and environment sample.</title>
        <authorList>
            <person name="Ohama Y."/>
            <person name="Aoki K."/>
            <person name="Harada S."/>
            <person name="Moriya K."/>
            <person name="Ishii Y."/>
            <person name="Tateda K."/>
        </authorList>
    </citation>
    <scope>NUCLEOTIDE SEQUENCE</scope>
    <source>
        <strain evidence="3">TUM17379</strain>
    </source>
</reference>